<proteinExistence type="predicted"/>
<organism evidence="1 2">
    <name type="scientific">Paraburkholderia kururiensis</name>
    <dbReference type="NCBI Taxonomy" id="984307"/>
    <lineage>
        <taxon>Bacteria</taxon>
        <taxon>Pseudomonadati</taxon>
        <taxon>Pseudomonadota</taxon>
        <taxon>Betaproteobacteria</taxon>
        <taxon>Burkholderiales</taxon>
        <taxon>Burkholderiaceae</taxon>
        <taxon>Paraburkholderia</taxon>
    </lineage>
</organism>
<dbReference type="RefSeq" id="WP_114809809.1">
    <property type="nucleotide sequence ID" value="NZ_CP139965.1"/>
</dbReference>
<gene>
    <name evidence="1" type="ORF">U0042_03075</name>
</gene>
<dbReference type="Proteomes" id="UP001325479">
    <property type="component" value="Chromosome"/>
</dbReference>
<evidence type="ECO:0000313" key="1">
    <source>
        <dbReference type="EMBL" id="WQD78707.1"/>
    </source>
</evidence>
<accession>A0ABZ0WMV7</accession>
<evidence type="ECO:0008006" key="3">
    <source>
        <dbReference type="Google" id="ProtNLM"/>
    </source>
</evidence>
<sequence>MTLVNIELVVGRTVRTQEGKRVGRIEAVCAHREGNGKGDDWVVDEFHVGPHALIERLSLSMIAALLPPALRPKRDPKPYRIPWQQLDLSDPWYPRLIAGAEVRR</sequence>
<evidence type="ECO:0000313" key="2">
    <source>
        <dbReference type="Proteomes" id="UP001325479"/>
    </source>
</evidence>
<name>A0ABZ0WMV7_9BURK</name>
<reference evidence="1 2" key="1">
    <citation type="submission" date="2023-12" db="EMBL/GenBank/DDBJ databases">
        <title>Genome sequencing and assembly of bacterial species from a model synthetic community.</title>
        <authorList>
            <person name="Hogle S.L."/>
        </authorList>
    </citation>
    <scope>NUCLEOTIDE SEQUENCE [LARGE SCALE GENOMIC DNA]</scope>
    <source>
        <strain evidence="1 2">HAMBI 2494</strain>
    </source>
</reference>
<protein>
    <recommendedName>
        <fullName evidence="3">PRC-barrel domain-containing protein</fullName>
    </recommendedName>
</protein>
<dbReference type="EMBL" id="CP139965">
    <property type="protein sequence ID" value="WQD78707.1"/>
    <property type="molecule type" value="Genomic_DNA"/>
</dbReference>
<keyword evidence="2" id="KW-1185">Reference proteome</keyword>